<sequence length="110" mass="13108">MQLKQQIQNQLDALQDTRAKVLYLEELRSFIHEISPQRSQPVNFVRWIPIEKVHANDYNPNSVAKNEMRLLYVSIQHDGYTQPVVTVYDEEKDQYVIVDGFHRYTTMRLN</sequence>
<proteinExistence type="predicted"/>
<dbReference type="EMBL" id="LR796874">
    <property type="protein sequence ID" value="CAB4171805.1"/>
    <property type="molecule type" value="Genomic_DNA"/>
</dbReference>
<evidence type="ECO:0000259" key="1">
    <source>
        <dbReference type="Pfam" id="PF02195"/>
    </source>
</evidence>
<evidence type="ECO:0000313" key="2">
    <source>
        <dbReference type="EMBL" id="CAB4171805.1"/>
    </source>
</evidence>
<gene>
    <name evidence="3" type="ORF">UFOVP1348_53</name>
    <name evidence="2" type="ORF">UFOVP924_22</name>
</gene>
<reference evidence="3" key="1">
    <citation type="submission" date="2020-05" db="EMBL/GenBank/DDBJ databases">
        <authorList>
            <person name="Chiriac C."/>
            <person name="Salcher M."/>
            <person name="Ghai R."/>
            <person name="Kavagutti S V."/>
        </authorList>
    </citation>
    <scope>NUCLEOTIDE SEQUENCE</scope>
</reference>
<name>A0A6J5S4E9_9CAUD</name>
<organism evidence="3">
    <name type="scientific">uncultured Caudovirales phage</name>
    <dbReference type="NCBI Taxonomy" id="2100421"/>
    <lineage>
        <taxon>Viruses</taxon>
        <taxon>Duplodnaviria</taxon>
        <taxon>Heunggongvirae</taxon>
        <taxon>Uroviricota</taxon>
        <taxon>Caudoviricetes</taxon>
        <taxon>Peduoviridae</taxon>
        <taxon>Maltschvirus</taxon>
        <taxon>Maltschvirus maltsch</taxon>
    </lineage>
</organism>
<accession>A0A6J5S4E9</accession>
<dbReference type="InterPro" id="IPR003115">
    <property type="entry name" value="ParB_N"/>
</dbReference>
<dbReference type="SUPFAM" id="SSF110849">
    <property type="entry name" value="ParB/Sulfiredoxin"/>
    <property type="match status" value="1"/>
</dbReference>
<dbReference type="InterPro" id="IPR036086">
    <property type="entry name" value="ParB/Sulfiredoxin_sf"/>
</dbReference>
<dbReference type="EMBL" id="LR797303">
    <property type="protein sequence ID" value="CAB4200601.1"/>
    <property type="molecule type" value="Genomic_DNA"/>
</dbReference>
<feature type="domain" description="ParB-like N-terminal" evidence="1">
    <location>
        <begin position="45"/>
        <end position="107"/>
    </location>
</feature>
<dbReference type="Pfam" id="PF02195">
    <property type="entry name" value="ParB_N"/>
    <property type="match status" value="1"/>
</dbReference>
<protein>
    <submittedName>
        <fullName evidence="3">ParB/Sulfiredoxin</fullName>
    </submittedName>
</protein>
<evidence type="ECO:0000313" key="3">
    <source>
        <dbReference type="EMBL" id="CAB4200601.1"/>
    </source>
</evidence>
<dbReference type="Gene3D" id="3.90.1530.10">
    <property type="entry name" value="Conserved hypothetical protein from pyrococcus furiosus pfu- 392566-001, ParB domain"/>
    <property type="match status" value="1"/>
</dbReference>